<dbReference type="STRING" id="1007099.SAMN05216287_1513"/>
<dbReference type="InterPro" id="IPR016181">
    <property type="entry name" value="Acyl_CoA_acyltransferase"/>
</dbReference>
<dbReference type="OrthoDB" id="9801656at2"/>
<dbReference type="InterPro" id="IPR000182">
    <property type="entry name" value="GNAT_dom"/>
</dbReference>
<name>A0A1H2WDE4_9PSED</name>
<dbReference type="EMBL" id="FNNU01000002">
    <property type="protein sequence ID" value="SDW78610.1"/>
    <property type="molecule type" value="Genomic_DNA"/>
</dbReference>
<dbReference type="PROSITE" id="PS51186">
    <property type="entry name" value="GNAT"/>
    <property type="match status" value="1"/>
</dbReference>
<dbReference type="PANTHER" id="PTHR43792:SF1">
    <property type="entry name" value="N-ACETYLTRANSFERASE DOMAIN-CONTAINING PROTEIN"/>
    <property type="match status" value="1"/>
</dbReference>
<dbReference type="AlphaFoldDB" id="A0A1H2WDE4"/>
<evidence type="ECO:0000259" key="1">
    <source>
        <dbReference type="PROSITE" id="PS51186"/>
    </source>
</evidence>
<organism evidence="2 3">
    <name type="scientific">Pseudomonas kuykendallii</name>
    <dbReference type="NCBI Taxonomy" id="1007099"/>
    <lineage>
        <taxon>Bacteria</taxon>
        <taxon>Pseudomonadati</taxon>
        <taxon>Pseudomonadota</taxon>
        <taxon>Gammaproteobacteria</taxon>
        <taxon>Pseudomonadales</taxon>
        <taxon>Pseudomonadaceae</taxon>
        <taxon>Pseudomonas</taxon>
    </lineage>
</organism>
<sequence length="187" mass="21419">MPHPVPSLRSERLILRPWMPEDRAPFAAMNADPQVMAYFPACLDREQSDALAARIEAHFAEHGYGWWALEVPGEESFIGYVGLQVVDFPAAFAPAVAIGWRLAQAHWELGYAHEAAERVLDHAFDELGLEEVVAFTVPDNRNSLGLMQRLGMRRDPAADFEHPHLPRDHRLRHHQLYRLRAGEWRQE</sequence>
<dbReference type="GO" id="GO:0016747">
    <property type="term" value="F:acyltransferase activity, transferring groups other than amino-acyl groups"/>
    <property type="evidence" value="ECO:0007669"/>
    <property type="project" value="InterPro"/>
</dbReference>
<gene>
    <name evidence="2" type="ORF">SAMN05216287_1513</name>
</gene>
<dbReference type="Pfam" id="PF13302">
    <property type="entry name" value="Acetyltransf_3"/>
    <property type="match status" value="1"/>
</dbReference>
<evidence type="ECO:0000313" key="2">
    <source>
        <dbReference type="EMBL" id="SDW78610.1"/>
    </source>
</evidence>
<dbReference type="PANTHER" id="PTHR43792">
    <property type="entry name" value="GNAT FAMILY, PUTATIVE (AFU_ORTHOLOGUE AFUA_3G00765)-RELATED-RELATED"/>
    <property type="match status" value="1"/>
</dbReference>
<dbReference type="InterPro" id="IPR051531">
    <property type="entry name" value="N-acetyltransferase"/>
</dbReference>
<dbReference type="Gene3D" id="3.40.630.30">
    <property type="match status" value="1"/>
</dbReference>
<feature type="domain" description="N-acetyltransferase" evidence="1">
    <location>
        <begin position="13"/>
        <end position="172"/>
    </location>
</feature>
<protein>
    <submittedName>
        <fullName evidence="2">Ribosomal-protein-alanine N-acetyltransferase</fullName>
    </submittedName>
</protein>
<dbReference type="RefSeq" id="WP_090226110.1">
    <property type="nucleotide sequence ID" value="NZ_FNNU01000002.1"/>
</dbReference>
<keyword evidence="2" id="KW-0808">Transferase</keyword>
<keyword evidence="3" id="KW-1185">Reference proteome</keyword>
<dbReference type="Proteomes" id="UP000243778">
    <property type="component" value="Unassembled WGS sequence"/>
</dbReference>
<reference evidence="3" key="1">
    <citation type="submission" date="2016-10" db="EMBL/GenBank/DDBJ databases">
        <authorList>
            <person name="Varghese N."/>
            <person name="Submissions S."/>
        </authorList>
    </citation>
    <scope>NUCLEOTIDE SEQUENCE [LARGE SCALE GENOMIC DNA]</scope>
    <source>
        <strain evidence="3">NRRL B-59562</strain>
    </source>
</reference>
<dbReference type="SUPFAM" id="SSF55729">
    <property type="entry name" value="Acyl-CoA N-acyltransferases (Nat)"/>
    <property type="match status" value="1"/>
</dbReference>
<proteinExistence type="predicted"/>
<accession>A0A1H2WDE4</accession>
<evidence type="ECO:0000313" key="3">
    <source>
        <dbReference type="Proteomes" id="UP000243778"/>
    </source>
</evidence>